<dbReference type="Proteomes" id="UP001139333">
    <property type="component" value="Unassembled WGS sequence"/>
</dbReference>
<evidence type="ECO:0000259" key="2">
    <source>
        <dbReference type="Pfam" id="PF02036"/>
    </source>
</evidence>
<keyword evidence="4" id="KW-1185">Reference proteome</keyword>
<evidence type="ECO:0000256" key="1">
    <source>
        <dbReference type="HAMAP-Rule" id="MF_02231"/>
    </source>
</evidence>
<comment type="caution">
    <text evidence="3">The sequence shown here is derived from an EMBL/GenBank/DDBJ whole genome shotgun (WGS) entry which is preliminary data.</text>
</comment>
<evidence type="ECO:0000313" key="3">
    <source>
        <dbReference type="EMBL" id="MCL1141522.1"/>
    </source>
</evidence>
<dbReference type="GO" id="GO:0006744">
    <property type="term" value="P:ubiquinone biosynthetic process"/>
    <property type="evidence" value="ECO:0007669"/>
    <property type="project" value="UniProtKB-UniRule"/>
</dbReference>
<name>A0A9X1ZIB1_9GAMM</name>
<dbReference type="AlphaFoldDB" id="A0A9X1ZIB1"/>
<feature type="domain" description="SCP2" evidence="2">
    <location>
        <begin position="54"/>
        <end position="147"/>
    </location>
</feature>
<organism evidence="3 4">
    <name type="scientific">Shewanella gaetbuli</name>
    <dbReference type="NCBI Taxonomy" id="220752"/>
    <lineage>
        <taxon>Bacteria</taxon>
        <taxon>Pseudomonadati</taxon>
        <taxon>Pseudomonadota</taxon>
        <taxon>Gammaproteobacteria</taxon>
        <taxon>Alteromonadales</taxon>
        <taxon>Shewanellaceae</taxon>
        <taxon>Shewanella</taxon>
    </lineage>
</organism>
<protein>
    <recommendedName>
        <fullName evidence="1">Ubiquinone biosynthesis accessory factor UbiT</fullName>
    </recommendedName>
</protein>
<dbReference type="HAMAP" id="MF_02231">
    <property type="entry name" value="UbiT"/>
    <property type="match status" value="1"/>
</dbReference>
<keyword evidence="1" id="KW-0831">Ubiquinone biosynthesis</keyword>
<comment type="similarity">
    <text evidence="1">Belongs to the UbiT family.</text>
</comment>
<dbReference type="PIRSF" id="PIRSF025550">
    <property type="entry name" value="UCP025550_lpd_carrier"/>
    <property type="match status" value="1"/>
</dbReference>
<sequence>MANHPVLNSRNHQVSVISQQLASKVLKFAPKVSQKSLALVPDKLKLDLLGKMLNLLLKEQIEDAELDFLQGKWVEIQVADIGLTFQLSFDNQLILSCQQQADVTFTANVPELLLVAAAKEDPDTLFFQRKLLIEGDTELGLEVKNLLLSIELDSLPKAAKLAIEKLAITLQTLQQYA</sequence>
<comment type="function">
    <text evidence="1">Required for O(2)-independent ubiquinone (coenzyme Q) biosynthesis. Likely functions as an accessory factor.</text>
</comment>
<dbReference type="RefSeq" id="WP_248994195.1">
    <property type="nucleotide sequence ID" value="NZ_JAKIKP010000001.1"/>
</dbReference>
<proteinExistence type="inferred from homology"/>
<accession>A0A9X1ZIB1</accession>
<dbReference type="Pfam" id="PF02036">
    <property type="entry name" value="SCP2"/>
    <property type="match status" value="1"/>
</dbReference>
<gene>
    <name evidence="1" type="primary">ubiT</name>
    <name evidence="3" type="ORF">L2672_02240</name>
</gene>
<dbReference type="EMBL" id="JAKIKP010000001">
    <property type="protein sequence ID" value="MCL1141522.1"/>
    <property type="molecule type" value="Genomic_DNA"/>
</dbReference>
<dbReference type="InterPro" id="IPR003033">
    <property type="entry name" value="SCP2_sterol-bd_dom"/>
</dbReference>
<dbReference type="SUPFAM" id="SSF55718">
    <property type="entry name" value="SCP-like"/>
    <property type="match status" value="1"/>
</dbReference>
<evidence type="ECO:0000313" key="4">
    <source>
        <dbReference type="Proteomes" id="UP001139333"/>
    </source>
</evidence>
<reference evidence="3" key="1">
    <citation type="submission" date="2022-01" db="EMBL/GenBank/DDBJ databases">
        <title>Whole genome-based taxonomy of the Shewanellaceae.</title>
        <authorList>
            <person name="Martin-Rodriguez A.J."/>
        </authorList>
    </citation>
    <scope>NUCLEOTIDE SEQUENCE</scope>
    <source>
        <strain evidence="3">DSM 16422</strain>
    </source>
</reference>
<dbReference type="InterPro" id="IPR036527">
    <property type="entry name" value="SCP2_sterol-bd_dom_sf"/>
</dbReference>
<dbReference type="InterPro" id="IPR016830">
    <property type="entry name" value="UbiT"/>
</dbReference>
<comment type="pathway">
    <text evidence="1">Cofactor biosynthesis; ubiquinone biosynthesis.</text>
</comment>